<keyword evidence="3" id="KW-1185">Reference proteome</keyword>
<dbReference type="Pfam" id="PF13683">
    <property type="entry name" value="rve_3"/>
    <property type="match status" value="1"/>
</dbReference>
<dbReference type="GO" id="GO:0015074">
    <property type="term" value="P:DNA integration"/>
    <property type="evidence" value="ECO:0007669"/>
    <property type="project" value="InterPro"/>
</dbReference>
<accession>A0A5J5ILC8</accession>
<name>A0A5J5ILC8_9BACT</name>
<dbReference type="RefSeq" id="WP_150413459.1">
    <property type="nucleotide sequence ID" value="NZ_VYQF01000001.1"/>
</dbReference>
<dbReference type="InterPro" id="IPR050900">
    <property type="entry name" value="Transposase_IS3/IS150/IS904"/>
</dbReference>
<dbReference type="PANTHER" id="PTHR46889">
    <property type="entry name" value="TRANSPOSASE INSF FOR INSERTION SEQUENCE IS3B-RELATED"/>
    <property type="match status" value="1"/>
</dbReference>
<dbReference type="InterPro" id="IPR001584">
    <property type="entry name" value="Integrase_cat-core"/>
</dbReference>
<dbReference type="InterPro" id="IPR012337">
    <property type="entry name" value="RNaseH-like_sf"/>
</dbReference>
<organism evidence="2 3">
    <name type="scientific">Ginsengibacter hankyongi</name>
    <dbReference type="NCBI Taxonomy" id="2607284"/>
    <lineage>
        <taxon>Bacteria</taxon>
        <taxon>Pseudomonadati</taxon>
        <taxon>Bacteroidota</taxon>
        <taxon>Chitinophagia</taxon>
        <taxon>Chitinophagales</taxon>
        <taxon>Chitinophagaceae</taxon>
        <taxon>Ginsengibacter</taxon>
    </lineage>
</organism>
<dbReference type="InterPro" id="IPR036397">
    <property type="entry name" value="RNaseH_sf"/>
</dbReference>
<proteinExistence type="predicted"/>
<protein>
    <submittedName>
        <fullName evidence="2">Transposase family protein</fullName>
    </submittedName>
</protein>
<comment type="caution">
    <text evidence="2">The sequence shown here is derived from an EMBL/GenBank/DDBJ whole genome shotgun (WGS) entry which is preliminary data.</text>
</comment>
<sequence>MALRSRHYPGSSLIHHSDRGTQYCCSAYVEILVNHAIGISMTHNGDPRENAVAERVNGIIKEEFSLYESRFGWGATFERIKSSIRAYNEERPHDSCDA</sequence>
<dbReference type="GO" id="GO:0003676">
    <property type="term" value="F:nucleic acid binding"/>
    <property type="evidence" value="ECO:0007669"/>
    <property type="project" value="InterPro"/>
</dbReference>
<dbReference type="EMBL" id="VYQF01000001">
    <property type="protein sequence ID" value="KAA9041348.1"/>
    <property type="molecule type" value="Genomic_DNA"/>
</dbReference>
<evidence type="ECO:0000313" key="3">
    <source>
        <dbReference type="Proteomes" id="UP000326903"/>
    </source>
</evidence>
<gene>
    <name evidence="2" type="ORF">FW778_04755</name>
</gene>
<dbReference type="AlphaFoldDB" id="A0A5J5ILC8"/>
<feature type="domain" description="Integrase catalytic" evidence="1">
    <location>
        <begin position="1"/>
        <end position="98"/>
    </location>
</feature>
<dbReference type="SUPFAM" id="SSF53098">
    <property type="entry name" value="Ribonuclease H-like"/>
    <property type="match status" value="1"/>
</dbReference>
<evidence type="ECO:0000259" key="1">
    <source>
        <dbReference type="PROSITE" id="PS50994"/>
    </source>
</evidence>
<dbReference type="Gene3D" id="3.30.420.10">
    <property type="entry name" value="Ribonuclease H-like superfamily/Ribonuclease H"/>
    <property type="match status" value="1"/>
</dbReference>
<dbReference type="PROSITE" id="PS50994">
    <property type="entry name" value="INTEGRASE"/>
    <property type="match status" value="1"/>
</dbReference>
<evidence type="ECO:0000313" key="2">
    <source>
        <dbReference type="EMBL" id="KAA9041348.1"/>
    </source>
</evidence>
<dbReference type="Proteomes" id="UP000326903">
    <property type="component" value="Unassembled WGS sequence"/>
</dbReference>
<reference evidence="2 3" key="1">
    <citation type="submission" date="2019-09" db="EMBL/GenBank/DDBJ databases">
        <title>Draft genome sequence of Ginsengibacter sp. BR5-29.</title>
        <authorList>
            <person name="Im W.-T."/>
        </authorList>
    </citation>
    <scope>NUCLEOTIDE SEQUENCE [LARGE SCALE GENOMIC DNA]</scope>
    <source>
        <strain evidence="2 3">BR5-29</strain>
    </source>
</reference>
<dbReference type="PANTHER" id="PTHR46889:SF5">
    <property type="entry name" value="INTEGRASE PROTEIN"/>
    <property type="match status" value="1"/>
</dbReference>